<organism evidence="3 4">
    <name type="scientific">Batillaria attramentaria</name>
    <dbReference type="NCBI Taxonomy" id="370345"/>
    <lineage>
        <taxon>Eukaryota</taxon>
        <taxon>Metazoa</taxon>
        <taxon>Spiralia</taxon>
        <taxon>Lophotrochozoa</taxon>
        <taxon>Mollusca</taxon>
        <taxon>Gastropoda</taxon>
        <taxon>Caenogastropoda</taxon>
        <taxon>Sorbeoconcha</taxon>
        <taxon>Cerithioidea</taxon>
        <taxon>Batillariidae</taxon>
        <taxon>Batillaria</taxon>
    </lineage>
</organism>
<gene>
    <name evidence="3" type="ORF">BaRGS_00007028</name>
</gene>
<comment type="caution">
    <text evidence="3">The sequence shown here is derived from an EMBL/GenBank/DDBJ whole genome shotgun (WGS) entry which is preliminary data.</text>
</comment>
<proteinExistence type="predicted"/>
<evidence type="ECO:0000313" key="4">
    <source>
        <dbReference type="Proteomes" id="UP001519460"/>
    </source>
</evidence>
<dbReference type="Proteomes" id="UP001519460">
    <property type="component" value="Unassembled WGS sequence"/>
</dbReference>
<name>A0ABD0LRF5_9CAEN</name>
<keyword evidence="4" id="KW-1185">Reference proteome</keyword>
<dbReference type="Gene3D" id="1.10.472.10">
    <property type="entry name" value="Cyclin-like"/>
    <property type="match status" value="1"/>
</dbReference>
<dbReference type="Pfam" id="PF00134">
    <property type="entry name" value="Cyclin_N"/>
    <property type="match status" value="1"/>
</dbReference>
<dbReference type="AlphaFoldDB" id="A0ABD0LRF5"/>
<protein>
    <recommendedName>
        <fullName evidence="2">Cyclin N-terminal domain-containing protein</fullName>
    </recommendedName>
</protein>
<evidence type="ECO:0000256" key="1">
    <source>
        <dbReference type="SAM" id="MobiDB-lite"/>
    </source>
</evidence>
<dbReference type="InterPro" id="IPR036915">
    <property type="entry name" value="Cyclin-like_sf"/>
</dbReference>
<evidence type="ECO:0000259" key="2">
    <source>
        <dbReference type="Pfam" id="PF00134"/>
    </source>
</evidence>
<reference evidence="3 4" key="1">
    <citation type="journal article" date="2023" name="Sci. Data">
        <title>Genome assembly of the Korean intertidal mud-creeper Batillaria attramentaria.</title>
        <authorList>
            <person name="Patra A.K."/>
            <person name="Ho P.T."/>
            <person name="Jun S."/>
            <person name="Lee S.J."/>
            <person name="Kim Y."/>
            <person name="Won Y.J."/>
        </authorList>
    </citation>
    <scope>NUCLEOTIDE SEQUENCE [LARGE SCALE GENOMIC DNA]</scope>
    <source>
        <strain evidence="3">Wonlab-2016</strain>
    </source>
</reference>
<sequence>MASFPGEDFEESSSETSAERPIEAVAYAPVSASDSPLRVVEDEPGQPCKRRRIASSEDDESPSCEASGPHTPEGTPPSSGSEEGRGPRTPAGSPPTSDSDDSEGVNDDTASSPGPQRNVALVVLLKGLGGFEDYVEETHSANLQRERAERDQMGQRQMDQMMEAQRKSTICSLFVAVNTLDLQQQTLFTTVRLLDTATLQYGVRPSQSLAVVCLRLATKMEEARQSVPSVNSLLQLLDVPRPEDPQEQEQLHQTVALQERSVYQLVDWRLGTTSSLAFAAHYATSTALRTASVTSNEDYLSFLG</sequence>
<feature type="domain" description="Cyclin N-terminal" evidence="2">
    <location>
        <begin position="146"/>
        <end position="270"/>
    </location>
</feature>
<dbReference type="SUPFAM" id="SSF47954">
    <property type="entry name" value="Cyclin-like"/>
    <property type="match status" value="1"/>
</dbReference>
<dbReference type="EMBL" id="JACVVK020000030">
    <property type="protein sequence ID" value="KAK7501597.1"/>
    <property type="molecule type" value="Genomic_DNA"/>
</dbReference>
<feature type="region of interest" description="Disordered" evidence="1">
    <location>
        <begin position="1"/>
        <end position="117"/>
    </location>
</feature>
<accession>A0ABD0LRF5</accession>
<dbReference type="InterPro" id="IPR006671">
    <property type="entry name" value="Cyclin_N"/>
</dbReference>
<evidence type="ECO:0000313" key="3">
    <source>
        <dbReference type="EMBL" id="KAK7501597.1"/>
    </source>
</evidence>